<evidence type="ECO:0000256" key="4">
    <source>
        <dbReference type="ARBA" id="ARBA00022741"/>
    </source>
</evidence>
<keyword evidence="5 9" id="KW-0418">Kinase</keyword>
<comment type="caution">
    <text evidence="12">The sequence shown here is derived from an EMBL/GenBank/DDBJ whole genome shotgun (WGS) entry which is preliminary data.</text>
</comment>
<feature type="site" description="Important for catalytic activity" evidence="9">
    <location>
        <position position="22"/>
    </location>
</feature>
<dbReference type="Pfam" id="PF00586">
    <property type="entry name" value="AIRS"/>
    <property type="match status" value="1"/>
</dbReference>
<keyword evidence="8 9" id="KW-0711">Selenium</keyword>
<comment type="caution">
    <text evidence="9">Lacks conserved residue(s) required for the propagation of feature annotation.</text>
</comment>
<keyword evidence="6 9" id="KW-0067">ATP-binding</keyword>
<feature type="binding site" description="in other chain" evidence="9">
    <location>
        <position position="22"/>
    </location>
    <ligand>
        <name>ATP</name>
        <dbReference type="ChEBI" id="CHEBI:30616"/>
        <note>ligand shared between dimeric partners</note>
    </ligand>
</feature>
<keyword evidence="4 9" id="KW-0547">Nucleotide-binding</keyword>
<dbReference type="InterPro" id="IPR036676">
    <property type="entry name" value="PurM-like_C_sf"/>
</dbReference>
<evidence type="ECO:0000259" key="11">
    <source>
        <dbReference type="Pfam" id="PF02769"/>
    </source>
</evidence>
<gene>
    <name evidence="9" type="primary">selD</name>
    <name evidence="12" type="ORF">DUE52_05555</name>
</gene>
<dbReference type="HAMAP" id="MF_00625">
    <property type="entry name" value="SelD"/>
    <property type="match status" value="1"/>
</dbReference>
<dbReference type="FunFam" id="3.30.1330.10:FF:000003">
    <property type="entry name" value="Selenide, water dikinase"/>
    <property type="match status" value="1"/>
</dbReference>
<evidence type="ECO:0000313" key="12">
    <source>
        <dbReference type="EMBL" id="RCR70420.1"/>
    </source>
</evidence>
<keyword evidence="13" id="KW-1185">Reference proteome</keyword>
<evidence type="ECO:0000256" key="7">
    <source>
        <dbReference type="ARBA" id="ARBA00022842"/>
    </source>
</evidence>
<dbReference type="InterPro" id="IPR016188">
    <property type="entry name" value="PurM-like_N"/>
</dbReference>
<comment type="subunit">
    <text evidence="9">Homodimer.</text>
</comment>
<feature type="binding site" evidence="9">
    <location>
        <position position="54"/>
    </location>
    <ligand>
        <name>Mg(2+)</name>
        <dbReference type="ChEBI" id="CHEBI:18420"/>
    </ligand>
</feature>
<dbReference type="AlphaFoldDB" id="A0A368JRX6"/>
<evidence type="ECO:0000256" key="8">
    <source>
        <dbReference type="ARBA" id="ARBA00023266"/>
    </source>
</evidence>
<comment type="catalytic activity">
    <reaction evidence="9">
        <text>hydrogenselenide + ATP + H2O = selenophosphate + AMP + phosphate + 2 H(+)</text>
        <dbReference type="Rhea" id="RHEA:18737"/>
        <dbReference type="ChEBI" id="CHEBI:15377"/>
        <dbReference type="ChEBI" id="CHEBI:15378"/>
        <dbReference type="ChEBI" id="CHEBI:16144"/>
        <dbReference type="ChEBI" id="CHEBI:29317"/>
        <dbReference type="ChEBI" id="CHEBI:30616"/>
        <dbReference type="ChEBI" id="CHEBI:43474"/>
        <dbReference type="ChEBI" id="CHEBI:456215"/>
        <dbReference type="EC" id="2.7.9.3"/>
    </reaction>
</comment>
<dbReference type="Gene3D" id="3.30.1330.10">
    <property type="entry name" value="PurM-like, N-terminal domain"/>
    <property type="match status" value="1"/>
</dbReference>
<sequence>MIQQTEIYKLAQFSRDAGFGGKIDPNVLHTLLNAPTSSLPDFPNLLVGADHRDDAAVLETGHGEAVVSTTDFFTPFVDDAYDFGRIASANALNNIYAMGGEPLLAVAILGWPFDNIPAEIAGQILDGSRALCAEAGIPLAGIHSIESAEPFFGLAVTGKVRLNHLKQNSTATEGCCLYLTKPLGTGMLATALLKETLSAEHTELALGQMTKLNTFGTFLGKLPYVKALTHVSGYGLLGHLITMAENSGLSAEIDFHKVPVLPMLDEYRTSENIPDGTHRNWDLFGEKTSELTEEQRFLLADPQISGGLLIAVDPRSATLFEQVAFEYKLHLKAFGQLIEKSEKVVYVR</sequence>
<comment type="similarity">
    <text evidence="1 9">Belongs to the selenophosphate synthase 1 family. Class I subfamily.</text>
</comment>
<dbReference type="InterPro" id="IPR023061">
    <property type="entry name" value="SelD_I"/>
</dbReference>
<evidence type="ECO:0000259" key="10">
    <source>
        <dbReference type="Pfam" id="PF00586"/>
    </source>
</evidence>
<evidence type="ECO:0000313" key="13">
    <source>
        <dbReference type="Proteomes" id="UP000253383"/>
    </source>
</evidence>
<dbReference type="InterPro" id="IPR010918">
    <property type="entry name" value="PurM-like_C_dom"/>
</dbReference>
<evidence type="ECO:0000256" key="5">
    <source>
        <dbReference type="ARBA" id="ARBA00022777"/>
    </source>
</evidence>
<dbReference type="PANTHER" id="PTHR10256">
    <property type="entry name" value="SELENIDE, WATER DIKINASE"/>
    <property type="match status" value="1"/>
</dbReference>
<evidence type="ECO:0000256" key="6">
    <source>
        <dbReference type="ARBA" id="ARBA00022840"/>
    </source>
</evidence>
<dbReference type="PANTHER" id="PTHR10256:SF0">
    <property type="entry name" value="INACTIVE SELENIDE, WATER DIKINASE-LIKE PROTEIN-RELATED"/>
    <property type="match status" value="1"/>
</dbReference>
<name>A0A368JRX6_9BACT</name>
<dbReference type="EC" id="2.7.9.3" evidence="9"/>
<evidence type="ECO:0000256" key="9">
    <source>
        <dbReference type="HAMAP-Rule" id="MF_00625"/>
    </source>
</evidence>
<comment type="function">
    <text evidence="9">Synthesizes selenophosphate from selenide and ATP.</text>
</comment>
<dbReference type="PIRSF" id="PIRSF036407">
    <property type="entry name" value="Selenphspht_syn"/>
    <property type="match status" value="1"/>
</dbReference>
<dbReference type="GO" id="GO:0005737">
    <property type="term" value="C:cytoplasm"/>
    <property type="evidence" value="ECO:0007669"/>
    <property type="project" value="TreeGrafter"/>
</dbReference>
<dbReference type="NCBIfam" id="TIGR00476">
    <property type="entry name" value="selD"/>
    <property type="match status" value="1"/>
</dbReference>
<dbReference type="OrthoDB" id="9772934at2"/>
<dbReference type="NCBIfam" id="NF002098">
    <property type="entry name" value="PRK00943.1"/>
    <property type="match status" value="1"/>
</dbReference>
<accession>A0A368JRX6</accession>
<dbReference type="InterPro" id="IPR036921">
    <property type="entry name" value="PurM-like_N_sf"/>
</dbReference>
<feature type="binding site" description="in other chain" evidence="9">
    <location>
        <begin position="51"/>
        <end position="53"/>
    </location>
    <ligand>
        <name>ATP</name>
        <dbReference type="ChEBI" id="CHEBI:30616"/>
        <note>ligand shared between dimeric partners</note>
    </ligand>
</feature>
<dbReference type="GO" id="GO:0005524">
    <property type="term" value="F:ATP binding"/>
    <property type="evidence" value="ECO:0007669"/>
    <property type="project" value="UniProtKB-UniRule"/>
</dbReference>
<dbReference type="CDD" id="cd02195">
    <property type="entry name" value="SelD"/>
    <property type="match status" value="1"/>
</dbReference>
<evidence type="ECO:0000256" key="2">
    <source>
        <dbReference type="ARBA" id="ARBA00022679"/>
    </source>
</evidence>
<reference evidence="12 13" key="1">
    <citation type="submission" date="2018-07" db="EMBL/GenBank/DDBJ databases">
        <title>Genome analysis of Larkinella rosea.</title>
        <authorList>
            <person name="Zhou Z."/>
            <person name="Wang G."/>
        </authorList>
    </citation>
    <scope>NUCLEOTIDE SEQUENCE [LARGE SCALE GENOMIC DNA]</scope>
    <source>
        <strain evidence="13">zzj9</strain>
    </source>
</reference>
<keyword evidence="3 9" id="KW-0479">Metal-binding</keyword>
<dbReference type="RefSeq" id="WP_114404990.1">
    <property type="nucleotide sequence ID" value="NZ_QOWE01000004.1"/>
</dbReference>
<feature type="domain" description="PurM-like C-terminal" evidence="11">
    <location>
        <begin position="173"/>
        <end position="347"/>
    </location>
</feature>
<dbReference type="Pfam" id="PF02769">
    <property type="entry name" value="AIRS_C"/>
    <property type="match status" value="1"/>
</dbReference>
<dbReference type="Gene3D" id="3.90.650.10">
    <property type="entry name" value="PurM-like C-terminal domain"/>
    <property type="match status" value="1"/>
</dbReference>
<dbReference type="SUPFAM" id="SSF55326">
    <property type="entry name" value="PurM N-terminal domain-like"/>
    <property type="match status" value="1"/>
</dbReference>
<feature type="domain" description="PurM-like N-terminal" evidence="10">
    <location>
        <begin position="53"/>
        <end position="160"/>
    </location>
</feature>
<feature type="binding site" description="in other chain" evidence="9">
    <location>
        <position position="71"/>
    </location>
    <ligand>
        <name>ATP</name>
        <dbReference type="ChEBI" id="CHEBI:30616"/>
        <note>ligand shared between dimeric partners</note>
    </ligand>
</feature>
<dbReference type="Proteomes" id="UP000253383">
    <property type="component" value="Unassembled WGS sequence"/>
</dbReference>
<dbReference type="EMBL" id="QOWE01000004">
    <property type="protein sequence ID" value="RCR70420.1"/>
    <property type="molecule type" value="Genomic_DNA"/>
</dbReference>
<dbReference type="SUPFAM" id="SSF56042">
    <property type="entry name" value="PurM C-terminal domain-like"/>
    <property type="match status" value="1"/>
</dbReference>
<keyword evidence="7 9" id="KW-0460">Magnesium</keyword>
<proteinExistence type="inferred from homology"/>
<keyword evidence="2 9" id="KW-0808">Transferase</keyword>
<organism evidence="12 13">
    <name type="scientific">Larkinella punicea</name>
    <dbReference type="NCBI Taxonomy" id="2315727"/>
    <lineage>
        <taxon>Bacteria</taxon>
        <taxon>Pseudomonadati</taxon>
        <taxon>Bacteroidota</taxon>
        <taxon>Cytophagia</taxon>
        <taxon>Cytophagales</taxon>
        <taxon>Spirosomataceae</taxon>
        <taxon>Larkinella</taxon>
    </lineage>
</organism>
<protein>
    <recommendedName>
        <fullName evidence="9">Selenide, water dikinase</fullName>
        <ecNumber evidence="9">2.7.9.3</ecNumber>
    </recommendedName>
    <alternativeName>
        <fullName evidence="9">Selenium donor protein</fullName>
    </alternativeName>
    <alternativeName>
        <fullName evidence="9">Selenophosphate synthase</fullName>
    </alternativeName>
</protein>
<dbReference type="GO" id="GO:0004756">
    <property type="term" value="F:selenide, water dikinase activity"/>
    <property type="evidence" value="ECO:0007669"/>
    <property type="project" value="UniProtKB-UniRule"/>
</dbReference>
<comment type="cofactor">
    <cofactor evidence="9">
        <name>Mg(2+)</name>
        <dbReference type="ChEBI" id="CHEBI:18420"/>
    </cofactor>
    <text evidence="9">Binds 1 Mg(2+) ion per monomer.</text>
</comment>
<evidence type="ECO:0000256" key="3">
    <source>
        <dbReference type="ARBA" id="ARBA00022723"/>
    </source>
</evidence>
<dbReference type="GO" id="GO:0000287">
    <property type="term" value="F:magnesium ion binding"/>
    <property type="evidence" value="ECO:0007669"/>
    <property type="project" value="UniProtKB-UniRule"/>
</dbReference>
<dbReference type="GO" id="GO:0016260">
    <property type="term" value="P:selenocysteine biosynthetic process"/>
    <property type="evidence" value="ECO:0007669"/>
    <property type="project" value="InterPro"/>
</dbReference>
<dbReference type="InterPro" id="IPR004536">
    <property type="entry name" value="SPS/SelD"/>
</dbReference>
<evidence type="ECO:0000256" key="1">
    <source>
        <dbReference type="ARBA" id="ARBA00008026"/>
    </source>
</evidence>
<dbReference type="FunFam" id="3.90.650.10:FF:000004">
    <property type="entry name" value="Selenide, water dikinase"/>
    <property type="match status" value="1"/>
</dbReference>